<dbReference type="GO" id="GO:0016301">
    <property type="term" value="F:kinase activity"/>
    <property type="evidence" value="ECO:0007669"/>
    <property type="project" value="UniProtKB-KW"/>
</dbReference>
<keyword evidence="3" id="KW-0808">Transferase</keyword>
<evidence type="ECO:0000313" key="3">
    <source>
        <dbReference type="EMBL" id="UVW35671.1"/>
    </source>
</evidence>
<feature type="transmembrane region" description="Helical" evidence="1">
    <location>
        <begin position="126"/>
        <end position="144"/>
    </location>
</feature>
<organism evidence="3 4">
    <name type="scientific">SAR92 clade bacterium H455</name>
    <dbReference type="NCBI Taxonomy" id="2974818"/>
    <lineage>
        <taxon>Bacteria</taxon>
        <taxon>Pseudomonadati</taxon>
        <taxon>Pseudomonadota</taxon>
        <taxon>Gammaproteobacteria</taxon>
        <taxon>Cellvibrionales</taxon>
        <taxon>Porticoccaceae</taxon>
        <taxon>SAR92 clade</taxon>
    </lineage>
</organism>
<dbReference type="EMBL" id="CP103416">
    <property type="protein sequence ID" value="UVW35671.1"/>
    <property type="molecule type" value="Genomic_DNA"/>
</dbReference>
<protein>
    <submittedName>
        <fullName evidence="3">Histidine kinase</fullName>
    </submittedName>
</protein>
<evidence type="ECO:0000313" key="4">
    <source>
        <dbReference type="Proteomes" id="UP001059934"/>
    </source>
</evidence>
<dbReference type="Pfam" id="PF06580">
    <property type="entry name" value="His_kinase"/>
    <property type="match status" value="1"/>
</dbReference>
<keyword evidence="1" id="KW-0812">Transmembrane</keyword>
<reference evidence="3" key="1">
    <citation type="submission" date="2022-08" db="EMBL/GenBank/DDBJ databases">
        <title>Catabolic pathway analysis in culturable SAR92 clade bacteria reveals their overlooked roles in DMSP degradation in coastal seas.</title>
        <authorList>
            <person name="He X."/>
            <person name="Zhang X."/>
            <person name="Zhang Y."/>
        </authorList>
    </citation>
    <scope>NUCLEOTIDE SEQUENCE</scope>
    <source>
        <strain evidence="3">H455</strain>
    </source>
</reference>
<dbReference type="PANTHER" id="PTHR34220">
    <property type="entry name" value="SENSOR HISTIDINE KINASE YPDA"/>
    <property type="match status" value="1"/>
</dbReference>
<proteinExistence type="predicted"/>
<feature type="transmembrane region" description="Helical" evidence="1">
    <location>
        <begin position="52"/>
        <end position="75"/>
    </location>
</feature>
<accession>A0ABY5TSN7</accession>
<evidence type="ECO:0000256" key="1">
    <source>
        <dbReference type="SAM" id="Phobius"/>
    </source>
</evidence>
<dbReference type="InterPro" id="IPR050640">
    <property type="entry name" value="Bact_2-comp_sensor_kinase"/>
</dbReference>
<feature type="transmembrane region" description="Helical" evidence="1">
    <location>
        <begin position="25"/>
        <end position="46"/>
    </location>
</feature>
<keyword evidence="3" id="KW-0418">Kinase</keyword>
<evidence type="ECO:0000259" key="2">
    <source>
        <dbReference type="Pfam" id="PF06580"/>
    </source>
</evidence>
<gene>
    <name evidence="3" type="ORF">NYF23_03430</name>
</gene>
<keyword evidence="4" id="KW-1185">Reference proteome</keyword>
<name>A0ABY5TSN7_9GAMM</name>
<dbReference type="InterPro" id="IPR010559">
    <property type="entry name" value="Sig_transdc_His_kin_internal"/>
</dbReference>
<feature type="transmembrane region" description="Helical" evidence="1">
    <location>
        <begin position="87"/>
        <end position="106"/>
    </location>
</feature>
<keyword evidence="1" id="KW-1133">Transmembrane helix</keyword>
<sequence>MSDSGENQTQIGNYFIPDLCRGQGLLGIFVIAALSALLMALVNNGIGDFDFLWLGKITLFVCWIALISALFLCAARTYLTRLSLPHAALINYLLVLLAAALCAVAAEYWNKYSVGGIWQIDPLSILNTVLIAAIPAGVILRLYYLQQRLYQQQSAGLEARLSALQATIRPHFIFNSMNSLATLIRIDADKAEKTVENLCDLFRYALKDSASVTLQEEVDACQGYLEIEKLRLDERLEYSWDIKIDLNTVRVPPLILQPLIENAVFHGVQPAIQGGSIYITIYRCGAWLTIDLINSLPRPGNNKVALSGITSGHQLALDNLRCRLDAYFSGSAELQETVFKNHYHTRILFKPLEG</sequence>
<keyword evidence="1" id="KW-0472">Membrane</keyword>
<dbReference type="PANTHER" id="PTHR34220:SF7">
    <property type="entry name" value="SENSOR HISTIDINE KINASE YPDA"/>
    <property type="match status" value="1"/>
</dbReference>
<feature type="domain" description="Signal transduction histidine kinase internal region" evidence="2">
    <location>
        <begin position="159"/>
        <end position="236"/>
    </location>
</feature>
<dbReference type="Proteomes" id="UP001059934">
    <property type="component" value="Chromosome"/>
</dbReference>